<dbReference type="OrthoDB" id="2985014at2759"/>
<proteinExistence type="predicted"/>
<reference evidence="8 9" key="1">
    <citation type="journal article" date="2010" name="PLoS Genet.">
        <title>De novo assembly of a 40 Mb eukaryotic genome from short sequence reads: Sordaria macrospora, a model organism for fungal morphogenesis.</title>
        <authorList>
            <person name="Nowrousian M."/>
            <person name="Stajich J."/>
            <person name="Chu M."/>
            <person name="Engh I."/>
            <person name="Espagne E."/>
            <person name="Halliday K."/>
            <person name="Kamerewerd J."/>
            <person name="Kempken F."/>
            <person name="Knab B."/>
            <person name="Kuo H.C."/>
            <person name="Osiewacz H.D."/>
            <person name="Poeggeler S."/>
            <person name="Read N."/>
            <person name="Seiler S."/>
            <person name="Smith K."/>
            <person name="Zickler D."/>
            <person name="Kueck U."/>
            <person name="Freitag M."/>
        </authorList>
    </citation>
    <scope>NUCLEOTIDE SEQUENCE [LARGE SCALE GENOMIC DNA]</scope>
    <source>
        <strain evidence="9">ATCC MYA-333 / DSM 997 / K(L3346) / K-hell</strain>
        <tissue evidence="8">Mycelium</tissue>
    </source>
</reference>
<accession>F7VRT7</accession>
<feature type="compositionally biased region" description="Basic and acidic residues" evidence="6">
    <location>
        <begin position="172"/>
        <end position="184"/>
    </location>
</feature>
<feature type="transmembrane region" description="Helical" evidence="7">
    <location>
        <begin position="349"/>
        <end position="369"/>
    </location>
</feature>
<dbReference type="VEuPathDB" id="FungiDB:SMAC_01771"/>
<feature type="compositionally biased region" description="Low complexity" evidence="6">
    <location>
        <begin position="155"/>
        <end position="167"/>
    </location>
</feature>
<dbReference type="eggNOG" id="KOG2533">
    <property type="taxonomic scope" value="Eukaryota"/>
</dbReference>
<keyword evidence="9" id="KW-1185">Reference proteome</keyword>
<feature type="transmembrane region" description="Helical" evidence="7">
    <location>
        <begin position="587"/>
        <end position="607"/>
    </location>
</feature>
<dbReference type="EMBL" id="CABT02000005">
    <property type="protein sequence ID" value="CCC08223.1"/>
    <property type="molecule type" value="Genomic_DNA"/>
</dbReference>
<evidence type="ECO:0000256" key="6">
    <source>
        <dbReference type="SAM" id="MobiDB-lite"/>
    </source>
</evidence>
<dbReference type="InParanoid" id="F7VRT7"/>
<evidence type="ECO:0000256" key="3">
    <source>
        <dbReference type="ARBA" id="ARBA00022692"/>
    </source>
</evidence>
<feature type="transmembrane region" description="Helical" evidence="7">
    <location>
        <begin position="409"/>
        <end position="429"/>
    </location>
</feature>
<dbReference type="HOGENOM" id="CLU_001265_0_1_1"/>
<keyword evidence="5 7" id="KW-0472">Membrane</keyword>
<protein>
    <submittedName>
        <fullName evidence="8">WGS project CABT00000000 data, contig 2.5</fullName>
    </submittedName>
</protein>
<dbReference type="Gene3D" id="1.20.1250.20">
    <property type="entry name" value="MFS general substrate transporter like domains"/>
    <property type="match status" value="1"/>
</dbReference>
<dbReference type="OMA" id="PKILNEM"/>
<organism evidence="8 9">
    <name type="scientific">Sordaria macrospora (strain ATCC MYA-333 / DSM 997 / K(L3346) / K-hell)</name>
    <dbReference type="NCBI Taxonomy" id="771870"/>
    <lineage>
        <taxon>Eukaryota</taxon>
        <taxon>Fungi</taxon>
        <taxon>Dikarya</taxon>
        <taxon>Ascomycota</taxon>
        <taxon>Pezizomycotina</taxon>
        <taxon>Sordariomycetes</taxon>
        <taxon>Sordariomycetidae</taxon>
        <taxon>Sordariales</taxon>
        <taxon>Sordariaceae</taxon>
        <taxon>Sordaria</taxon>
    </lineage>
</organism>
<feature type="transmembrane region" description="Helical" evidence="7">
    <location>
        <begin position="551"/>
        <end position="575"/>
    </location>
</feature>
<comment type="subcellular location">
    <subcellularLocation>
        <location evidence="1">Membrane</location>
        <topology evidence="1">Multi-pass membrane protein</topology>
    </subcellularLocation>
</comment>
<dbReference type="GO" id="GO:0022857">
    <property type="term" value="F:transmembrane transporter activity"/>
    <property type="evidence" value="ECO:0007669"/>
    <property type="project" value="InterPro"/>
</dbReference>
<feature type="compositionally biased region" description="Polar residues" evidence="6">
    <location>
        <begin position="82"/>
        <end position="91"/>
    </location>
</feature>
<name>F7VRT7_SORMK</name>
<keyword evidence="3 7" id="KW-0812">Transmembrane</keyword>
<feature type="transmembrane region" description="Helical" evidence="7">
    <location>
        <begin position="320"/>
        <end position="342"/>
    </location>
</feature>
<evidence type="ECO:0000313" key="9">
    <source>
        <dbReference type="Proteomes" id="UP000001881"/>
    </source>
</evidence>
<feature type="transmembrane region" description="Helical" evidence="7">
    <location>
        <begin position="613"/>
        <end position="639"/>
    </location>
</feature>
<dbReference type="InterPro" id="IPR036259">
    <property type="entry name" value="MFS_trans_sf"/>
</dbReference>
<evidence type="ECO:0000256" key="1">
    <source>
        <dbReference type="ARBA" id="ARBA00004141"/>
    </source>
</evidence>
<keyword evidence="2" id="KW-0813">Transport</keyword>
<feature type="region of interest" description="Disordered" evidence="6">
    <location>
        <begin position="1"/>
        <end position="255"/>
    </location>
</feature>
<gene>
    <name evidence="8" type="ORF">SMAC_01771</name>
</gene>
<evidence type="ECO:0000256" key="5">
    <source>
        <dbReference type="ARBA" id="ARBA00023136"/>
    </source>
</evidence>
<dbReference type="PANTHER" id="PTHR43791:SF27">
    <property type="entry name" value="TRANSPORTER, PUTATIVE (AFU_ORTHOLOGUE AFUA_2G15730)-RELATED"/>
    <property type="match status" value="1"/>
</dbReference>
<feature type="transmembrane region" description="Helical" evidence="7">
    <location>
        <begin position="521"/>
        <end position="539"/>
    </location>
</feature>
<dbReference type="InterPro" id="IPR011701">
    <property type="entry name" value="MFS"/>
</dbReference>
<feature type="transmembrane region" description="Helical" evidence="7">
    <location>
        <begin position="441"/>
        <end position="463"/>
    </location>
</feature>
<evidence type="ECO:0000313" key="8">
    <source>
        <dbReference type="EMBL" id="CCC08223.1"/>
    </source>
</evidence>
<feature type="transmembrane region" description="Helical" evidence="7">
    <location>
        <begin position="281"/>
        <end position="300"/>
    </location>
</feature>
<evidence type="ECO:0000256" key="7">
    <source>
        <dbReference type="SAM" id="Phobius"/>
    </source>
</evidence>
<dbReference type="GO" id="GO:0016020">
    <property type="term" value="C:membrane"/>
    <property type="evidence" value="ECO:0007669"/>
    <property type="project" value="UniProtKB-SubCell"/>
</dbReference>
<feature type="transmembrane region" description="Helical" evidence="7">
    <location>
        <begin position="375"/>
        <end position="397"/>
    </location>
</feature>
<dbReference type="Proteomes" id="UP000001881">
    <property type="component" value="Unassembled WGS sequence"/>
</dbReference>
<dbReference type="SUPFAM" id="SSF103473">
    <property type="entry name" value="MFS general substrate transporter"/>
    <property type="match status" value="1"/>
</dbReference>
<feature type="compositionally biased region" description="Low complexity" evidence="6">
    <location>
        <begin position="111"/>
        <end position="124"/>
    </location>
</feature>
<feature type="compositionally biased region" description="Basic residues" evidence="6">
    <location>
        <begin position="202"/>
        <end position="223"/>
    </location>
</feature>
<comment type="caution">
    <text evidence="8">The sequence shown here is derived from an EMBL/GenBank/DDBJ whole genome shotgun (WGS) entry which is preliminary data.</text>
</comment>
<feature type="compositionally biased region" description="Basic and acidic residues" evidence="6">
    <location>
        <begin position="57"/>
        <end position="66"/>
    </location>
</feature>
<dbReference type="Pfam" id="PF07690">
    <property type="entry name" value="MFS_1"/>
    <property type="match status" value="1"/>
</dbReference>
<dbReference type="FunFam" id="1.20.1250.20:FF:000018">
    <property type="entry name" value="MFS transporter permease"/>
    <property type="match status" value="1"/>
</dbReference>
<dbReference type="AlphaFoldDB" id="F7VRT7"/>
<sequence length="682" mass="75029">MTATTSFRDGSAGGGGGEQRSGSAVVDEQGQEQGQGGGALNRERKWDDGFPFPLTEEPGHRQERLAARGTGSRIGTGKGNDRSTGVSQNGHRAQGNGGDGNGTSLDNNDKGQQPLLQQSSSGTSNSKDLYGHNHNHMSLVSDPPSSNDTDTDFYSASDTDTQSSTDSSDSEEDRRISTELHREVFFSAVGEEEGYELTSTNTKKKSTRKSKRKGRKGNRKRGTSKFPDLDDGLLDSGRRGRRQRQRGVSVSTATSGKSFRKKLRYTPEEERAVVKKFDRKLVLFVALLYMLSFLDRSNIGNARIAGMDEDLQSTPPKEDWYEWALTAFYIAYICFEWMSMLWRLIPAHIYVSVIVLSWGLTASLQAVAVNYPMLIFLRTMLGIGEAAFTGVPFYLSFFYKRHELALRTAIFISAAPLATSFASFLAWAILKLGSISPIRPWRLLFLIEGFPSVIVAVLAWHIIPDSPQTASYLTRREKKVAALRLLPAHPSSQKPQGHHGLKTRDILTTLLSPHTYRSRSYPLIFHALLSASGYSVLALSESLGLQPGSWIRYLAVYPAAIGFFNVVVLTIAWSINNQRTEGGKGAGFALMQVIGQMGPLVGTRLYPKGEGPYWARGMGVCAAAMVGVAVLAVVLRGYLVWSNGRMEREVGYEGVGQDEEEGLVDGEGRRGREGEEKFKYML</sequence>
<keyword evidence="4 7" id="KW-1133">Transmembrane helix</keyword>
<evidence type="ECO:0000256" key="2">
    <source>
        <dbReference type="ARBA" id="ARBA00022448"/>
    </source>
</evidence>
<evidence type="ECO:0000256" key="4">
    <source>
        <dbReference type="ARBA" id="ARBA00022989"/>
    </source>
</evidence>
<dbReference type="PANTHER" id="PTHR43791">
    <property type="entry name" value="PERMEASE-RELATED"/>
    <property type="match status" value="1"/>
</dbReference>